<accession>A0A2W5SN73</accession>
<dbReference type="Proteomes" id="UP000249061">
    <property type="component" value="Unassembled WGS sequence"/>
</dbReference>
<evidence type="ECO:0000313" key="3">
    <source>
        <dbReference type="Proteomes" id="UP000249061"/>
    </source>
</evidence>
<organism evidence="2 3">
    <name type="scientific">Archangium gephyra</name>
    <dbReference type="NCBI Taxonomy" id="48"/>
    <lineage>
        <taxon>Bacteria</taxon>
        <taxon>Pseudomonadati</taxon>
        <taxon>Myxococcota</taxon>
        <taxon>Myxococcia</taxon>
        <taxon>Myxococcales</taxon>
        <taxon>Cystobacterineae</taxon>
        <taxon>Archangiaceae</taxon>
        <taxon>Archangium</taxon>
    </lineage>
</organism>
<keyword evidence="1" id="KW-0732">Signal</keyword>
<proteinExistence type="predicted"/>
<dbReference type="AlphaFoldDB" id="A0A2W5SN73"/>
<protein>
    <recommendedName>
        <fullName evidence="4">Lipoprotein</fullName>
    </recommendedName>
</protein>
<name>A0A2W5SN73_9BACT</name>
<dbReference type="EMBL" id="QFQP01000066">
    <property type="protein sequence ID" value="PZR04020.1"/>
    <property type="molecule type" value="Genomic_DNA"/>
</dbReference>
<gene>
    <name evidence="2" type="ORF">DI536_35030</name>
</gene>
<feature type="chain" id="PRO_5016141173" description="Lipoprotein" evidence="1">
    <location>
        <begin position="21"/>
        <end position="714"/>
    </location>
</feature>
<sequence length="714" mass="75038">MRRVWCSMVFAVLSACPATSGSDAGPVDDAGMGQLLLVFDGDFGEVERFHVAESPARFINVGKVPASVSRLSVEGEGFSIGTSDGSPIAPGASRDVPVNFRPTRNGAHRARISFQATTLPVLAHFSMVGTGVGALVKVPDELDLGSQVISDFQTLRVDGTLRVENVGDRWLYFPSARPWVVSPAEELCLGDVDRSTGACLGTVQNVDVTAGVAPGRTLELPVHFVSTVPGRRAWTITLETTLPDAPVVTVPVRIDVRPLPTCRLVMEESGVDFGDLEPMHAVDRTFTLRNDGTVSCTGVIPRVMRGLEHFAVVEPRDWPRNLRAGERLPVTVRALPAVERDVVTGSVMVGGRVLDLSANVLATPCVAVTAPPSLGTWSPGCAPPARTVVLTNRCAQAVQLTRLSAAPEPFMASPGSLPRTIAANASVGFQLSTTALPAGEHRATWTAEVQTDFGPEVHRREVSARVADGGREVQRALEKVDVLVVFDQFAPAASAAQTGLASLYSLLSNTGVDFHLGLVISNQDDGVLSFTPVGTPWLSRDAGSDVAWQTVLANGGGSQPGQGLGSLIKALSDPTINRGFFRADASSVVVMIGSSADHGEPGLDTQVLAFRPGVRDLVVFAVECGAAASAMQQRLVTATGGTMTSCAGSWPTLLNDVTAAVNGARSRMLISSDVAPGTMSVTGLNTSAWAYAAPWLTIPEGRVNIEATFTPVCR</sequence>
<reference evidence="2 3" key="1">
    <citation type="submission" date="2017-08" db="EMBL/GenBank/DDBJ databases">
        <title>Infants hospitalized years apart are colonized by the same room-sourced microbial strains.</title>
        <authorList>
            <person name="Brooks B."/>
            <person name="Olm M.R."/>
            <person name="Firek B.A."/>
            <person name="Baker R."/>
            <person name="Thomas B.C."/>
            <person name="Morowitz M.J."/>
            <person name="Banfield J.F."/>
        </authorList>
    </citation>
    <scope>NUCLEOTIDE SEQUENCE [LARGE SCALE GENOMIC DNA]</scope>
    <source>
        <strain evidence="2">S2_003_000_R2_14</strain>
    </source>
</reference>
<feature type="signal peptide" evidence="1">
    <location>
        <begin position="1"/>
        <end position="20"/>
    </location>
</feature>
<dbReference type="Gene3D" id="2.60.40.10">
    <property type="entry name" value="Immunoglobulins"/>
    <property type="match status" value="1"/>
</dbReference>
<evidence type="ECO:0000313" key="2">
    <source>
        <dbReference type="EMBL" id="PZR04020.1"/>
    </source>
</evidence>
<dbReference type="InterPro" id="IPR013783">
    <property type="entry name" value="Ig-like_fold"/>
</dbReference>
<evidence type="ECO:0000256" key="1">
    <source>
        <dbReference type="SAM" id="SignalP"/>
    </source>
</evidence>
<comment type="caution">
    <text evidence="2">The sequence shown here is derived from an EMBL/GenBank/DDBJ whole genome shotgun (WGS) entry which is preliminary data.</text>
</comment>
<evidence type="ECO:0008006" key="4">
    <source>
        <dbReference type="Google" id="ProtNLM"/>
    </source>
</evidence>
<dbReference type="PROSITE" id="PS51257">
    <property type="entry name" value="PROKAR_LIPOPROTEIN"/>
    <property type="match status" value="1"/>
</dbReference>